<accession>A0A501PCX2</accession>
<dbReference type="EMBL" id="VFIY01000018">
    <property type="protein sequence ID" value="TPD57754.1"/>
    <property type="molecule type" value="Genomic_DNA"/>
</dbReference>
<keyword evidence="1" id="KW-0812">Transmembrane</keyword>
<keyword evidence="1" id="KW-1133">Transmembrane helix</keyword>
<evidence type="ECO:0000313" key="2">
    <source>
        <dbReference type="EMBL" id="TPD57754.1"/>
    </source>
</evidence>
<name>A0A501PCX2_9PROT</name>
<feature type="transmembrane region" description="Helical" evidence="1">
    <location>
        <begin position="75"/>
        <end position="94"/>
    </location>
</feature>
<dbReference type="AlphaFoldDB" id="A0A501PCX2"/>
<organism evidence="2 3">
    <name type="scientific">Emcibacter nanhaiensis</name>
    <dbReference type="NCBI Taxonomy" id="1505037"/>
    <lineage>
        <taxon>Bacteria</taxon>
        <taxon>Pseudomonadati</taxon>
        <taxon>Pseudomonadota</taxon>
        <taxon>Alphaproteobacteria</taxon>
        <taxon>Emcibacterales</taxon>
        <taxon>Emcibacteraceae</taxon>
        <taxon>Emcibacter</taxon>
    </lineage>
</organism>
<evidence type="ECO:0000256" key="1">
    <source>
        <dbReference type="SAM" id="Phobius"/>
    </source>
</evidence>
<dbReference type="RefSeq" id="WP_139942070.1">
    <property type="nucleotide sequence ID" value="NZ_JBHSYP010000005.1"/>
</dbReference>
<proteinExistence type="predicted"/>
<evidence type="ECO:0000313" key="3">
    <source>
        <dbReference type="Proteomes" id="UP000319148"/>
    </source>
</evidence>
<protein>
    <submittedName>
        <fullName evidence="2">Uncharacterized protein</fullName>
    </submittedName>
</protein>
<sequence length="105" mass="11765">MPEPSPSLQNIVRQASEEGVSRETLYHLIEKATEEGAARALADLGLQDRNAQGDLNELRALLDSWRETRRTVRQIILKWVIKIVLTSLILGLAVKMKLLHLGSPL</sequence>
<comment type="caution">
    <text evidence="2">The sequence shown here is derived from an EMBL/GenBank/DDBJ whole genome shotgun (WGS) entry which is preliminary data.</text>
</comment>
<keyword evidence="1" id="KW-0472">Membrane</keyword>
<dbReference type="Pfam" id="PF19622">
    <property type="entry name" value="DUF6127"/>
    <property type="match status" value="1"/>
</dbReference>
<reference evidence="3" key="1">
    <citation type="submission" date="2019-06" db="EMBL/GenBank/DDBJ databases">
        <title>The complete genome of Emcibacter congregatus ZYLT.</title>
        <authorList>
            <person name="Zhao Z."/>
        </authorList>
    </citation>
    <scope>NUCLEOTIDE SEQUENCE [LARGE SCALE GENOMIC DNA]</scope>
    <source>
        <strain evidence="3">MCCC 1A06723</strain>
    </source>
</reference>
<gene>
    <name evidence="2" type="ORF">FIV46_16765</name>
</gene>
<dbReference type="InterPro" id="IPR046130">
    <property type="entry name" value="DUF6127"/>
</dbReference>
<keyword evidence="3" id="KW-1185">Reference proteome</keyword>
<dbReference type="OrthoDB" id="7427743at2"/>
<dbReference type="Proteomes" id="UP000319148">
    <property type="component" value="Unassembled WGS sequence"/>
</dbReference>